<dbReference type="AlphaFoldDB" id="A0AAE9IGR2"/>
<gene>
    <name evidence="1" type="ORF">MF626_002015</name>
</gene>
<proteinExistence type="predicted"/>
<sequence>MMKNMMLDAQVTPNGLKDRMLLLSALDIILSPEDWLRTYRMQSEWSGDVCLGEVNNGAGDTIHMLWTCGGVLLKGFDHESPVSPHARDEYEVWPGMYDGVPDDMMELLEDEALEKEDVTFCMWREAGDKEWSMGNTNFPEGYDDGSSFLLGKIIATPEEYQDWAESYYELPISLGVVSQIFNGVPITAQMISALHPQRNVTEAIKELKQLGVQVHES</sequence>
<dbReference type="Proteomes" id="UP001055784">
    <property type="component" value="Chromosome"/>
</dbReference>
<name>A0AAE9IGR2_PAEPO</name>
<evidence type="ECO:0000313" key="2">
    <source>
        <dbReference type="Proteomes" id="UP001055784"/>
    </source>
</evidence>
<organism evidence="1 2">
    <name type="scientific">Paenibacillus polymyxa</name>
    <name type="common">Bacillus polymyxa</name>
    <dbReference type="NCBI Taxonomy" id="1406"/>
    <lineage>
        <taxon>Bacteria</taxon>
        <taxon>Bacillati</taxon>
        <taxon>Bacillota</taxon>
        <taxon>Bacilli</taxon>
        <taxon>Bacillales</taxon>
        <taxon>Paenibacillaceae</taxon>
        <taxon>Paenibacillus</taxon>
    </lineage>
</organism>
<protein>
    <submittedName>
        <fullName evidence="1">Uncharacterized protein</fullName>
    </submittedName>
</protein>
<accession>A0AAE9IGR2</accession>
<dbReference type="EMBL" id="CP097770">
    <property type="protein sequence ID" value="URJ52501.1"/>
    <property type="molecule type" value="Genomic_DNA"/>
</dbReference>
<reference evidence="1" key="1">
    <citation type="submission" date="2022-11" db="EMBL/GenBank/DDBJ databases">
        <authorList>
            <person name="Vasilchenko N.G."/>
            <person name="Prazdnova E.V."/>
            <person name="Gorovtsov A.V."/>
            <person name="Chistyakov V.A."/>
            <person name="Pak M.L."/>
        </authorList>
    </citation>
    <scope>NUCLEOTIDE SEQUENCE</scope>
    <source>
        <strain evidence="1">R 4.5</strain>
    </source>
</reference>
<dbReference type="RefSeq" id="WP_250261770.1">
    <property type="nucleotide sequence ID" value="NZ_CP097770.1"/>
</dbReference>
<evidence type="ECO:0000313" key="1">
    <source>
        <dbReference type="EMBL" id="URJ52501.1"/>
    </source>
</evidence>